<dbReference type="Proteomes" id="UP000199611">
    <property type="component" value="Unassembled WGS sequence"/>
</dbReference>
<keyword evidence="3" id="KW-1185">Reference proteome</keyword>
<keyword evidence="2" id="KW-0413">Isomerase</keyword>
<dbReference type="RefSeq" id="WP_177193528.1">
    <property type="nucleotide sequence ID" value="NZ_FOUU01000002.1"/>
</dbReference>
<dbReference type="EMBL" id="FOUU01000002">
    <property type="protein sequence ID" value="SFM64514.1"/>
    <property type="molecule type" value="Genomic_DNA"/>
</dbReference>
<dbReference type="Gene3D" id="3.20.20.150">
    <property type="entry name" value="Divalent-metal-dependent TIM barrel enzymes"/>
    <property type="match status" value="1"/>
</dbReference>
<reference evidence="2 3" key="1">
    <citation type="submission" date="2016-10" db="EMBL/GenBank/DDBJ databases">
        <authorList>
            <person name="de Groot N.N."/>
        </authorList>
    </citation>
    <scope>NUCLEOTIDE SEQUENCE [LARGE SCALE GENOMIC DNA]</scope>
    <source>
        <strain evidence="2 3">DSM 9990</strain>
    </source>
</reference>
<dbReference type="GO" id="GO:0016853">
    <property type="term" value="F:isomerase activity"/>
    <property type="evidence" value="ECO:0007669"/>
    <property type="project" value="UniProtKB-KW"/>
</dbReference>
<evidence type="ECO:0000313" key="3">
    <source>
        <dbReference type="Proteomes" id="UP000199611"/>
    </source>
</evidence>
<name>A0A1I4SJB1_9BACT</name>
<proteinExistence type="predicted"/>
<dbReference type="InterPro" id="IPR013022">
    <property type="entry name" value="Xyl_isomerase-like_TIM-brl"/>
</dbReference>
<dbReference type="AlphaFoldDB" id="A0A1I4SJB1"/>
<feature type="domain" description="Xylose isomerase-like TIM barrel" evidence="1">
    <location>
        <begin position="39"/>
        <end position="250"/>
    </location>
</feature>
<sequence>MDIRRLIRTVNPLDGVFVNMPYRYIDRYLDFVIQSRLCVEIGIQAGDMDRVPLQDFVRLSDLLKYHKVPFTLHGPFWDLCAGSVDPLIRHISYLRLSRFMDIAREMLPLQVVIHTGYDPRHHRSQRKEWIDRAMPCFESVAKRAEDGGFFLAIENVWEEGPGLHREILDRLNSPYVGFCLDTGHQNCFSGSSLKTWLDELHGYLREIHIHDNGGLKDDHAPPGCGTVNFDLLFDFLRTKKLFPLLTMEPHSDEDFVRSCEALGRIMPSSYYGDYRKRLAQISDKS</sequence>
<dbReference type="SUPFAM" id="SSF51658">
    <property type="entry name" value="Xylose isomerase-like"/>
    <property type="match status" value="1"/>
</dbReference>
<evidence type="ECO:0000313" key="2">
    <source>
        <dbReference type="EMBL" id="SFM64514.1"/>
    </source>
</evidence>
<gene>
    <name evidence="2" type="ORF">SAMN05660836_00994</name>
</gene>
<dbReference type="InterPro" id="IPR050312">
    <property type="entry name" value="IolE/XylAMocC-like"/>
</dbReference>
<dbReference type="PANTHER" id="PTHR12110:SF21">
    <property type="entry name" value="XYLOSE ISOMERASE-LIKE TIM BARREL DOMAIN-CONTAINING PROTEIN"/>
    <property type="match status" value="1"/>
</dbReference>
<accession>A0A1I4SJB1</accession>
<dbReference type="PANTHER" id="PTHR12110">
    <property type="entry name" value="HYDROXYPYRUVATE ISOMERASE"/>
    <property type="match status" value="1"/>
</dbReference>
<evidence type="ECO:0000259" key="1">
    <source>
        <dbReference type="Pfam" id="PF01261"/>
    </source>
</evidence>
<dbReference type="Pfam" id="PF01261">
    <property type="entry name" value="AP_endonuc_2"/>
    <property type="match status" value="1"/>
</dbReference>
<organism evidence="2 3">
    <name type="scientific">Thermodesulforhabdus norvegica</name>
    <dbReference type="NCBI Taxonomy" id="39841"/>
    <lineage>
        <taxon>Bacteria</taxon>
        <taxon>Pseudomonadati</taxon>
        <taxon>Thermodesulfobacteriota</taxon>
        <taxon>Syntrophobacteria</taxon>
        <taxon>Syntrophobacterales</taxon>
        <taxon>Thermodesulforhabdaceae</taxon>
        <taxon>Thermodesulforhabdus</taxon>
    </lineage>
</organism>
<dbReference type="STRING" id="39841.SAMN05660836_00994"/>
<protein>
    <submittedName>
        <fullName evidence="2">Sugar phosphate isomerase/epimerase</fullName>
    </submittedName>
</protein>
<dbReference type="InterPro" id="IPR036237">
    <property type="entry name" value="Xyl_isomerase-like_sf"/>
</dbReference>